<dbReference type="GO" id="GO:0016301">
    <property type="term" value="F:kinase activity"/>
    <property type="evidence" value="ECO:0007669"/>
    <property type="project" value="UniProtKB-KW"/>
</dbReference>
<dbReference type="STRING" id="1218493.JF76_05180"/>
<dbReference type="AlphaFoldDB" id="A0A0F4LGU0"/>
<evidence type="ECO:0000256" key="1">
    <source>
        <dbReference type="ARBA" id="ARBA00022679"/>
    </source>
</evidence>
<sequence>MKIIAVGDNVADTYIKQKIFFPGGNCVNVSVDAKKAGADVSAYLGMFGDDDRAQHIKESLTEENVELINCRKVYAPTAQPRVILTDEGDRTFAPGPKNSVMHLLSLRLTPTDFAEIKKFDVVHVGIDSGIENYLDELHHITKVSFDFSDSRNESYFKRVLPFVDYAFFSGSEMSDEQVEEFAKKYLTLGPEVIVITRGANSAFLLTSQKSYYQKPQKVKVVDTMGAGDSFIAGFLVSYLNKNNLQEAALAASKNAAATCQLSGGFGHQKSF</sequence>
<reference evidence="4 5" key="1">
    <citation type="submission" date="2014-12" db="EMBL/GenBank/DDBJ databases">
        <title>Comparative genomics of the lactic acid bacteria isolated from the honey bee gut.</title>
        <authorList>
            <person name="Ellegaard K.M."/>
            <person name="Tamarit D."/>
            <person name="Javelind E."/>
            <person name="Olofsson T."/>
            <person name="Andersson S.G."/>
            <person name="Vasquez A."/>
        </authorList>
    </citation>
    <scope>NUCLEOTIDE SEQUENCE [LARGE SCALE GENOMIC DNA]</scope>
    <source>
        <strain evidence="4 5">Biut2</strain>
    </source>
</reference>
<protein>
    <submittedName>
        <fullName evidence="4">PfkB domain protein</fullName>
    </submittedName>
</protein>
<dbReference type="PANTHER" id="PTHR10584">
    <property type="entry name" value="SUGAR KINASE"/>
    <property type="match status" value="1"/>
</dbReference>
<dbReference type="SUPFAM" id="SSF53613">
    <property type="entry name" value="Ribokinase-like"/>
    <property type="match status" value="1"/>
</dbReference>
<gene>
    <name evidence="4" type="ORF">JF76_05180</name>
</gene>
<accession>A0A0F4LGU0</accession>
<dbReference type="PANTHER" id="PTHR10584:SF166">
    <property type="entry name" value="RIBOKINASE"/>
    <property type="match status" value="1"/>
</dbReference>
<dbReference type="EMBL" id="JXBY01000013">
    <property type="protein sequence ID" value="KJY57533.1"/>
    <property type="molecule type" value="Genomic_DNA"/>
</dbReference>
<dbReference type="HOGENOM" id="CLU_027634_13_0_9"/>
<dbReference type="InterPro" id="IPR011611">
    <property type="entry name" value="PfkB_dom"/>
</dbReference>
<proteinExistence type="predicted"/>
<evidence type="ECO:0000313" key="5">
    <source>
        <dbReference type="Proteomes" id="UP000033533"/>
    </source>
</evidence>
<dbReference type="Gene3D" id="3.40.1190.20">
    <property type="match status" value="1"/>
</dbReference>
<keyword evidence="2" id="KW-0418">Kinase</keyword>
<comment type="caution">
    <text evidence="4">The sequence shown here is derived from an EMBL/GenBank/DDBJ whole genome shotgun (WGS) entry which is preliminary data.</text>
</comment>
<evidence type="ECO:0000256" key="2">
    <source>
        <dbReference type="ARBA" id="ARBA00022777"/>
    </source>
</evidence>
<dbReference type="PROSITE" id="PS00584">
    <property type="entry name" value="PFKB_KINASES_2"/>
    <property type="match status" value="1"/>
</dbReference>
<organism evidence="4 5">
    <name type="scientific">Lactobacillus kullabergensis</name>
    <dbReference type="NCBI Taxonomy" id="1218493"/>
    <lineage>
        <taxon>Bacteria</taxon>
        <taxon>Bacillati</taxon>
        <taxon>Bacillota</taxon>
        <taxon>Bacilli</taxon>
        <taxon>Lactobacillales</taxon>
        <taxon>Lactobacillaceae</taxon>
        <taxon>Lactobacillus</taxon>
    </lineage>
</organism>
<keyword evidence="1" id="KW-0808">Transferase</keyword>
<evidence type="ECO:0000259" key="3">
    <source>
        <dbReference type="Pfam" id="PF00294"/>
    </source>
</evidence>
<dbReference type="Pfam" id="PF00294">
    <property type="entry name" value="PfkB"/>
    <property type="match status" value="1"/>
</dbReference>
<dbReference type="PATRIC" id="fig|1218493.3.peg.551"/>
<dbReference type="InterPro" id="IPR029056">
    <property type="entry name" value="Ribokinase-like"/>
</dbReference>
<dbReference type="InterPro" id="IPR002173">
    <property type="entry name" value="Carboh/pur_kinase_PfkB_CS"/>
</dbReference>
<dbReference type="RefSeq" id="WP_045927704.1">
    <property type="nucleotide sequence ID" value="NZ_JBHSZS010000007.1"/>
</dbReference>
<dbReference type="Proteomes" id="UP000033533">
    <property type="component" value="Unassembled WGS sequence"/>
</dbReference>
<evidence type="ECO:0000313" key="4">
    <source>
        <dbReference type="EMBL" id="KJY57533.1"/>
    </source>
</evidence>
<feature type="domain" description="Carbohydrate kinase PfkB" evidence="3">
    <location>
        <begin position="20"/>
        <end position="263"/>
    </location>
</feature>
<name>A0A0F4LGU0_9LACO</name>
<dbReference type="OrthoDB" id="9775849at2"/>